<dbReference type="EMBL" id="MU157831">
    <property type="protein sequence ID" value="KAF9532474.1"/>
    <property type="molecule type" value="Genomic_DNA"/>
</dbReference>
<proteinExistence type="predicted"/>
<accession>A0A9P6JU47</accession>
<dbReference type="Proteomes" id="UP000807306">
    <property type="component" value="Unassembled WGS sequence"/>
</dbReference>
<dbReference type="AlphaFoldDB" id="A0A9P6JU47"/>
<comment type="caution">
    <text evidence="1">The sequence shown here is derived from an EMBL/GenBank/DDBJ whole genome shotgun (WGS) entry which is preliminary data.</text>
</comment>
<organism evidence="1 2">
    <name type="scientific">Crepidotus variabilis</name>
    <dbReference type="NCBI Taxonomy" id="179855"/>
    <lineage>
        <taxon>Eukaryota</taxon>
        <taxon>Fungi</taxon>
        <taxon>Dikarya</taxon>
        <taxon>Basidiomycota</taxon>
        <taxon>Agaricomycotina</taxon>
        <taxon>Agaricomycetes</taxon>
        <taxon>Agaricomycetidae</taxon>
        <taxon>Agaricales</taxon>
        <taxon>Agaricineae</taxon>
        <taxon>Crepidotaceae</taxon>
        <taxon>Crepidotus</taxon>
    </lineage>
</organism>
<gene>
    <name evidence="1" type="ORF">CPB83DRAFT_623919</name>
</gene>
<sequence length="98" mass="11624">MIPLDQTKQKLDFRACTTPRRPWTHSFDRSRDTIPACFVSRPWSLESPDHITLRMFLRFANFSNRSTALYDHLYLSECPKIFLTPILTVYLVTWKTLT</sequence>
<keyword evidence="2" id="KW-1185">Reference proteome</keyword>
<protein>
    <submittedName>
        <fullName evidence="1">Uncharacterized protein</fullName>
    </submittedName>
</protein>
<evidence type="ECO:0000313" key="2">
    <source>
        <dbReference type="Proteomes" id="UP000807306"/>
    </source>
</evidence>
<reference evidence="1" key="1">
    <citation type="submission" date="2020-11" db="EMBL/GenBank/DDBJ databases">
        <authorList>
            <consortium name="DOE Joint Genome Institute"/>
            <person name="Ahrendt S."/>
            <person name="Riley R."/>
            <person name="Andreopoulos W."/>
            <person name="Labutti K."/>
            <person name="Pangilinan J."/>
            <person name="Ruiz-Duenas F.J."/>
            <person name="Barrasa J.M."/>
            <person name="Sanchez-Garcia M."/>
            <person name="Camarero S."/>
            <person name="Miyauchi S."/>
            <person name="Serrano A."/>
            <person name="Linde D."/>
            <person name="Babiker R."/>
            <person name="Drula E."/>
            <person name="Ayuso-Fernandez I."/>
            <person name="Pacheco R."/>
            <person name="Padilla G."/>
            <person name="Ferreira P."/>
            <person name="Barriuso J."/>
            <person name="Kellner H."/>
            <person name="Castanera R."/>
            <person name="Alfaro M."/>
            <person name="Ramirez L."/>
            <person name="Pisabarro A.G."/>
            <person name="Kuo A."/>
            <person name="Tritt A."/>
            <person name="Lipzen A."/>
            <person name="He G."/>
            <person name="Yan M."/>
            <person name="Ng V."/>
            <person name="Cullen D."/>
            <person name="Martin F."/>
            <person name="Rosso M.-N."/>
            <person name="Henrissat B."/>
            <person name="Hibbett D."/>
            <person name="Martinez A.T."/>
            <person name="Grigoriev I.V."/>
        </authorList>
    </citation>
    <scope>NUCLEOTIDE SEQUENCE</scope>
    <source>
        <strain evidence="1">CBS 506.95</strain>
    </source>
</reference>
<name>A0A9P6JU47_9AGAR</name>
<evidence type="ECO:0000313" key="1">
    <source>
        <dbReference type="EMBL" id="KAF9532474.1"/>
    </source>
</evidence>